<feature type="compositionally biased region" description="Basic and acidic residues" evidence="1">
    <location>
        <begin position="15"/>
        <end position="27"/>
    </location>
</feature>
<feature type="compositionally biased region" description="Polar residues" evidence="1">
    <location>
        <begin position="86"/>
        <end position="98"/>
    </location>
</feature>
<dbReference type="AlphaFoldDB" id="A0A8H5CU71"/>
<gene>
    <name evidence="2" type="ORF">D9758_011041</name>
</gene>
<keyword evidence="3" id="KW-1185">Reference proteome</keyword>
<evidence type="ECO:0000313" key="3">
    <source>
        <dbReference type="Proteomes" id="UP000559256"/>
    </source>
</evidence>
<evidence type="ECO:0000256" key="1">
    <source>
        <dbReference type="SAM" id="MobiDB-lite"/>
    </source>
</evidence>
<dbReference type="Proteomes" id="UP000559256">
    <property type="component" value="Unassembled WGS sequence"/>
</dbReference>
<name>A0A8H5CU71_9AGAR</name>
<sequence>MSSTFGQNTAGSSMEAKDNNASERLPADGDAPWIPTTSETPVSQSFLSSRLEAENDRTQLVAGASSEHNYATDIAGDSSDDDDNRTLVNDSRSPSPQLIQHPPSPGPSQHPSAPELIRRVPSPQPSQFRKPARTRLAADVSAPTPRWPWNFSPDSPVHTTSTPLPPDDTAPYSSIPQRVVLDLRTHSTTPTISERTRQKWPWLALDVTRLKLHFLFQKFEEQMPFGERVQWLIDDMYPTTKTQKYLKPPPGLFEAFLNLYREWENEKEPVEIRQPIRMGAVHRDRPPKRKQESERPTWFWCMFGCGTEASSGKCKGRTEEVSIHELREQRPTKRLRSC</sequence>
<feature type="compositionally biased region" description="Polar residues" evidence="1">
    <location>
        <begin position="1"/>
        <end position="12"/>
    </location>
</feature>
<organism evidence="2 3">
    <name type="scientific">Tetrapyrgos nigripes</name>
    <dbReference type="NCBI Taxonomy" id="182062"/>
    <lineage>
        <taxon>Eukaryota</taxon>
        <taxon>Fungi</taxon>
        <taxon>Dikarya</taxon>
        <taxon>Basidiomycota</taxon>
        <taxon>Agaricomycotina</taxon>
        <taxon>Agaricomycetes</taxon>
        <taxon>Agaricomycetidae</taxon>
        <taxon>Agaricales</taxon>
        <taxon>Marasmiineae</taxon>
        <taxon>Marasmiaceae</taxon>
        <taxon>Tetrapyrgos</taxon>
    </lineage>
</organism>
<feature type="compositionally biased region" description="Polar residues" evidence="1">
    <location>
        <begin position="35"/>
        <end position="48"/>
    </location>
</feature>
<dbReference type="EMBL" id="JAACJM010000096">
    <property type="protein sequence ID" value="KAF5347161.1"/>
    <property type="molecule type" value="Genomic_DNA"/>
</dbReference>
<feature type="region of interest" description="Disordered" evidence="1">
    <location>
        <begin position="1"/>
        <end position="171"/>
    </location>
</feature>
<protein>
    <submittedName>
        <fullName evidence="2">Uncharacterized protein</fullName>
    </submittedName>
</protein>
<accession>A0A8H5CU71</accession>
<comment type="caution">
    <text evidence="2">The sequence shown here is derived from an EMBL/GenBank/DDBJ whole genome shotgun (WGS) entry which is preliminary data.</text>
</comment>
<reference evidence="2 3" key="1">
    <citation type="journal article" date="2020" name="ISME J.">
        <title>Uncovering the hidden diversity of litter-decomposition mechanisms in mushroom-forming fungi.</title>
        <authorList>
            <person name="Floudas D."/>
            <person name="Bentzer J."/>
            <person name="Ahren D."/>
            <person name="Johansson T."/>
            <person name="Persson P."/>
            <person name="Tunlid A."/>
        </authorList>
    </citation>
    <scope>NUCLEOTIDE SEQUENCE [LARGE SCALE GENOMIC DNA]</scope>
    <source>
        <strain evidence="2 3">CBS 291.85</strain>
    </source>
</reference>
<evidence type="ECO:0000313" key="2">
    <source>
        <dbReference type="EMBL" id="KAF5347161.1"/>
    </source>
</evidence>
<proteinExistence type="predicted"/>